<dbReference type="GO" id="GO:0003677">
    <property type="term" value="F:DNA binding"/>
    <property type="evidence" value="ECO:0007669"/>
    <property type="project" value="InterPro"/>
</dbReference>
<dbReference type="Pfam" id="PF04014">
    <property type="entry name" value="MazE_antitoxin"/>
    <property type="match status" value="1"/>
</dbReference>
<dbReference type="InterPro" id="IPR007159">
    <property type="entry name" value="SpoVT-AbrB_dom"/>
</dbReference>
<protein>
    <submittedName>
        <fullName evidence="2">MazF family transcriptional regulator</fullName>
    </submittedName>
</protein>
<evidence type="ECO:0000313" key="2">
    <source>
        <dbReference type="EMBL" id="AQS86328.1"/>
    </source>
</evidence>
<dbReference type="RefSeq" id="WP_077814306.1">
    <property type="nucleotide sequence ID" value="NZ_CP014692.1"/>
</dbReference>
<dbReference type="KEGG" id="aace:A0U92_07240"/>
<dbReference type="SMART" id="SM00966">
    <property type="entry name" value="SpoVT_AbrB"/>
    <property type="match status" value="1"/>
</dbReference>
<accession>A0A1U9KKP4</accession>
<dbReference type="OrthoDB" id="9795766at2"/>
<proteinExistence type="predicted"/>
<dbReference type="STRING" id="435.A0U92_07240"/>
<evidence type="ECO:0000259" key="1">
    <source>
        <dbReference type="SMART" id="SM00966"/>
    </source>
</evidence>
<sequence length="67" mass="7626">MQVSKWGNSLAVRIPSHMLKEHGIQEGDNVEITIRRVKSRKEALADLKELGRQLPADFRIERISDAS</sequence>
<keyword evidence="3" id="KW-1185">Reference proteome</keyword>
<dbReference type="Proteomes" id="UP000188937">
    <property type="component" value="Chromosome"/>
</dbReference>
<feature type="domain" description="SpoVT-AbrB" evidence="1">
    <location>
        <begin position="4"/>
        <end position="42"/>
    </location>
</feature>
<organism evidence="2 3">
    <name type="scientific">Acetobacter aceti</name>
    <dbReference type="NCBI Taxonomy" id="435"/>
    <lineage>
        <taxon>Bacteria</taxon>
        <taxon>Pseudomonadati</taxon>
        <taxon>Pseudomonadota</taxon>
        <taxon>Alphaproteobacteria</taxon>
        <taxon>Acetobacterales</taxon>
        <taxon>Acetobacteraceae</taxon>
        <taxon>Acetobacter</taxon>
        <taxon>Acetobacter subgen. Acetobacter</taxon>
    </lineage>
</organism>
<dbReference type="SUPFAM" id="SSF89447">
    <property type="entry name" value="AbrB/MazE/MraZ-like"/>
    <property type="match status" value="1"/>
</dbReference>
<dbReference type="EMBL" id="CP014692">
    <property type="protein sequence ID" value="AQS86328.1"/>
    <property type="molecule type" value="Genomic_DNA"/>
</dbReference>
<dbReference type="Gene3D" id="2.10.260.10">
    <property type="match status" value="1"/>
</dbReference>
<evidence type="ECO:0000313" key="3">
    <source>
        <dbReference type="Proteomes" id="UP000188937"/>
    </source>
</evidence>
<gene>
    <name evidence="2" type="ORF">A0U92_07240</name>
</gene>
<name>A0A1U9KKP4_ACEAC</name>
<dbReference type="AlphaFoldDB" id="A0A1U9KKP4"/>
<reference evidence="2 3" key="1">
    <citation type="submission" date="2016-03" db="EMBL/GenBank/DDBJ databases">
        <title>Acetic acid bacteria sequencing.</title>
        <authorList>
            <person name="Brandt J."/>
            <person name="Jakob F."/>
            <person name="Vogel R.F."/>
        </authorList>
    </citation>
    <scope>NUCLEOTIDE SEQUENCE [LARGE SCALE GENOMIC DNA]</scope>
    <source>
        <strain evidence="2 3">TMW2.1153</strain>
    </source>
</reference>
<dbReference type="InterPro" id="IPR037914">
    <property type="entry name" value="SpoVT-AbrB_sf"/>
</dbReference>